<reference evidence="2" key="1">
    <citation type="journal article" date="2019" name="Int. J. Syst. Evol. Microbiol.">
        <title>The Global Catalogue of Microorganisms (GCM) 10K type strain sequencing project: providing services to taxonomists for standard genome sequencing and annotation.</title>
        <authorList>
            <consortium name="The Broad Institute Genomics Platform"/>
            <consortium name="The Broad Institute Genome Sequencing Center for Infectious Disease"/>
            <person name="Wu L."/>
            <person name="Ma J."/>
        </authorList>
    </citation>
    <scope>NUCLEOTIDE SEQUENCE [LARGE SCALE GENOMIC DNA]</scope>
    <source>
        <strain evidence="2">KCTC 42087</strain>
    </source>
</reference>
<dbReference type="Proteomes" id="UP001596074">
    <property type="component" value="Unassembled WGS sequence"/>
</dbReference>
<comment type="caution">
    <text evidence="1">The sequence shown here is derived from an EMBL/GenBank/DDBJ whole genome shotgun (WGS) entry which is preliminary data.</text>
</comment>
<evidence type="ECO:0008006" key="3">
    <source>
        <dbReference type="Google" id="ProtNLM"/>
    </source>
</evidence>
<keyword evidence="2" id="KW-1185">Reference proteome</keyword>
<accession>A0ABW1AGZ5</accession>
<gene>
    <name evidence="1" type="ORF">ACFPZN_49990</name>
</gene>
<dbReference type="EMBL" id="JBHSON010000124">
    <property type="protein sequence ID" value="MFC5753802.1"/>
    <property type="molecule type" value="Genomic_DNA"/>
</dbReference>
<evidence type="ECO:0000313" key="2">
    <source>
        <dbReference type="Proteomes" id="UP001596074"/>
    </source>
</evidence>
<sequence length="81" mass="9078">MSIVEGLDLFVRLAFVVVIRDVGQERSRRVDAAVGHIKDVEGERQRCPGHQRRLCRRTSAQPLQGPVECGRIGLRRAMGIV</sequence>
<protein>
    <recommendedName>
        <fullName evidence="3">Secreted protein</fullName>
    </recommendedName>
</protein>
<organism evidence="1 2">
    <name type="scientific">Actinomadura rugatobispora</name>
    <dbReference type="NCBI Taxonomy" id="1994"/>
    <lineage>
        <taxon>Bacteria</taxon>
        <taxon>Bacillati</taxon>
        <taxon>Actinomycetota</taxon>
        <taxon>Actinomycetes</taxon>
        <taxon>Streptosporangiales</taxon>
        <taxon>Thermomonosporaceae</taxon>
        <taxon>Actinomadura</taxon>
    </lineage>
</organism>
<name>A0ABW1AGZ5_9ACTN</name>
<proteinExistence type="predicted"/>
<evidence type="ECO:0000313" key="1">
    <source>
        <dbReference type="EMBL" id="MFC5753802.1"/>
    </source>
</evidence>
<dbReference type="RefSeq" id="WP_378291213.1">
    <property type="nucleotide sequence ID" value="NZ_JBHSON010000124.1"/>
</dbReference>